<comment type="caution">
    <text evidence="2">The sequence shown here is derived from an EMBL/GenBank/DDBJ whole genome shotgun (WGS) entry which is preliminary data.</text>
</comment>
<evidence type="ECO:0000313" key="2">
    <source>
        <dbReference type="EMBL" id="MBH0781022.1"/>
    </source>
</evidence>
<dbReference type="PANTHER" id="PTHR33371">
    <property type="entry name" value="INTERMEMBRANE PHOSPHOLIPID TRANSPORT SYSTEM BINDING PROTEIN MLAD-RELATED"/>
    <property type="match status" value="1"/>
</dbReference>
<proteinExistence type="predicted"/>
<organism evidence="2 3">
    <name type="scientific">Nocardia bovistercoris</name>
    <dbReference type="NCBI Taxonomy" id="2785916"/>
    <lineage>
        <taxon>Bacteria</taxon>
        <taxon>Bacillati</taxon>
        <taxon>Actinomycetota</taxon>
        <taxon>Actinomycetes</taxon>
        <taxon>Mycobacteriales</taxon>
        <taxon>Nocardiaceae</taxon>
        <taxon>Nocardia</taxon>
    </lineage>
</organism>
<accession>A0A931IJ99</accession>
<evidence type="ECO:0000313" key="3">
    <source>
        <dbReference type="Proteomes" id="UP000655751"/>
    </source>
</evidence>
<dbReference type="Proteomes" id="UP000655751">
    <property type="component" value="Unassembled WGS sequence"/>
</dbReference>
<dbReference type="EMBL" id="JADMLG010000020">
    <property type="protein sequence ID" value="MBH0781022.1"/>
    <property type="molecule type" value="Genomic_DNA"/>
</dbReference>
<name>A0A931IJ99_9NOCA</name>
<sequence>MRRKTARRIGLLAIVGVVAFGGAGVAAVDAGGRGTGGFCARMPDSIGVYAGNPVTQMGLRVGTIERVELSGDHVEVEFTLDGTRRFPADVKAVTRSKSILADRSVELVGNYESGPELVPGQCIPLERSFTPKSISEITGSAADFIAELSPGDGKQSVRDAVAGLEEALRGQGQNARAMMLRASAAANNPDRLVADIGAIIRDMAPLTDDALRRWSDIQSILDQLPAVVAAGIDLWPGTIDVCVGVGWLVNVLHDIHTDYGDVLWPTLRGPVAEAVHSAAGRSGDIREMVESLPAVAAMLRQQSAGDAAMTVTYQPPTVRLDAGASADVCAAFNRAAPGSCTSSPNGQAQIPATALLDLVLAKGR</sequence>
<evidence type="ECO:0000259" key="1">
    <source>
        <dbReference type="Pfam" id="PF02470"/>
    </source>
</evidence>
<gene>
    <name evidence="2" type="ORF">IT779_32595</name>
</gene>
<dbReference type="GO" id="GO:0005576">
    <property type="term" value="C:extracellular region"/>
    <property type="evidence" value="ECO:0007669"/>
    <property type="project" value="TreeGrafter"/>
</dbReference>
<protein>
    <submittedName>
        <fullName evidence="2">MCE family protein</fullName>
    </submittedName>
</protein>
<dbReference type="PANTHER" id="PTHR33371:SF4">
    <property type="entry name" value="INTERMEMBRANE PHOSPHOLIPID TRANSPORT SYSTEM BINDING PROTEIN MLAD"/>
    <property type="match status" value="1"/>
</dbReference>
<feature type="domain" description="Mce/MlaD" evidence="1">
    <location>
        <begin position="40"/>
        <end position="108"/>
    </location>
</feature>
<dbReference type="AlphaFoldDB" id="A0A931IJ99"/>
<dbReference type="InterPro" id="IPR052336">
    <property type="entry name" value="MlaD_Phospholipid_Transporter"/>
</dbReference>
<reference evidence="2" key="1">
    <citation type="submission" date="2020-11" db="EMBL/GenBank/DDBJ databases">
        <title>Nocardia NEAU-351.nov., a novel actinomycete isolated from the cow dung.</title>
        <authorList>
            <person name="Zhang X."/>
        </authorList>
    </citation>
    <scope>NUCLEOTIDE SEQUENCE</scope>
    <source>
        <strain evidence="2">NEAU-351</strain>
    </source>
</reference>
<keyword evidence="3" id="KW-1185">Reference proteome</keyword>
<dbReference type="InterPro" id="IPR003399">
    <property type="entry name" value="Mce/MlaD"/>
</dbReference>
<dbReference type="Pfam" id="PF02470">
    <property type="entry name" value="MlaD"/>
    <property type="match status" value="1"/>
</dbReference>
<dbReference type="RefSeq" id="WP_196153328.1">
    <property type="nucleotide sequence ID" value="NZ_JADMLG010000020.1"/>
</dbReference>